<dbReference type="KEGG" id="vcw:GJQ55_07310"/>
<accession>A0A9X7UY86</accession>
<dbReference type="AlphaFoldDB" id="A0A9X7UY86"/>
<evidence type="ECO:0000313" key="2">
    <source>
        <dbReference type="EMBL" id="QQD24295.1"/>
    </source>
</evidence>
<proteinExistence type="predicted"/>
<organism evidence="2 3">
    <name type="scientific">Venatoribacter cucullus</name>
    <dbReference type="NCBI Taxonomy" id="2661630"/>
    <lineage>
        <taxon>Bacteria</taxon>
        <taxon>Pseudomonadati</taxon>
        <taxon>Pseudomonadota</taxon>
        <taxon>Gammaproteobacteria</taxon>
        <taxon>Oceanospirillales</taxon>
        <taxon>Oceanospirillaceae</taxon>
        <taxon>Venatoribacter</taxon>
    </lineage>
</organism>
<evidence type="ECO:0000313" key="3">
    <source>
        <dbReference type="Proteomes" id="UP000596074"/>
    </source>
</evidence>
<dbReference type="Proteomes" id="UP000596074">
    <property type="component" value="Chromosome"/>
</dbReference>
<name>A0A9X7UY86_9GAMM</name>
<keyword evidence="3" id="KW-1185">Reference proteome</keyword>
<dbReference type="RefSeq" id="WP_228344335.1">
    <property type="nucleotide sequence ID" value="NZ_CP046056.1"/>
</dbReference>
<evidence type="ECO:0000256" key="1">
    <source>
        <dbReference type="SAM" id="MobiDB-lite"/>
    </source>
</evidence>
<protein>
    <submittedName>
        <fullName evidence="2">Uncharacterized protein</fullName>
    </submittedName>
</protein>
<dbReference type="EMBL" id="CP046056">
    <property type="protein sequence ID" value="QQD24295.1"/>
    <property type="molecule type" value="Genomic_DNA"/>
</dbReference>
<gene>
    <name evidence="2" type="ORF">GJQ55_07310</name>
</gene>
<feature type="region of interest" description="Disordered" evidence="1">
    <location>
        <begin position="214"/>
        <end position="248"/>
    </location>
</feature>
<sequence>MPTMILVLLAVGVAILALGALSYIRWREQQRLARAREAVKQADFATSLSSTGELLRPWLSPGLMSFMATAIQFHANALRQLGVPANKGIALALENALLWQQNPPGGKQKLPGSSREAQQLQHAIRHLLGYLRDAYKASRLQASEVRRYLQEARLLNLKISLAVFEDKAGAASKINNHHQAIHFLRKAETLLTQQSELPAELAPVLDDIRTRLQHHEEQRQRSNQGTRLEAGTAALSAEEDSWKKKKFD</sequence>
<reference evidence="2 3" key="1">
    <citation type="submission" date="2019-11" db="EMBL/GenBank/DDBJ databases">
        <title>Venatorbacter sp. nov. a predator of Campylobacter and other Gram-negative bacteria.</title>
        <authorList>
            <person name="Saeedi A."/>
            <person name="Cummings N.J."/>
            <person name="Connerton I.F."/>
            <person name="Connerton P.L."/>
        </authorList>
    </citation>
    <scope>NUCLEOTIDE SEQUENCE [LARGE SCALE GENOMIC DNA]</scope>
    <source>
        <strain evidence="2">XL5</strain>
    </source>
</reference>